<feature type="domain" description="DNA circulation N-terminal" evidence="1">
    <location>
        <begin position="8"/>
        <end position="95"/>
    </location>
</feature>
<proteinExistence type="predicted"/>
<sequence length="397" mass="44521">MTVLFFELHRTAYRSIPFLLNSIQTTQGRKTVTHEYPNQKARFVEDLGQNLRTFEVDGTLTGDILYSVEKRLLENTLNEAGIGIFRHPFLGDINVVVTSFSITEDMTTLGEASLKITFEESTANIFPKQAGDNISRINELVKDLSDIVDGYVANNFTTNYGDNIADASNVLGDFLTNVGQLGSRANTDQDDLNQFFGQIQQMTDNLFPIISNSTDLSSNLSNTLFLYDNLGTDASKRLDLNSNLFGFGSGQVDFPTDTTISIERQKNRDTLDGCINGKSLINAYNAAAQRTYLNDQELASTEEQLEANYQIFISDNNFTESMLADLEEIRNQVNIFFLNLKITVDKIITVITKPIALTVLTYQYYGNLDKREEILELNDIYDPSLLSGDVKILEQEA</sequence>
<gene>
    <name evidence="2" type="ORF">LCGC14_1466780</name>
</gene>
<dbReference type="InterPro" id="IPR009826">
    <property type="entry name" value="DNA_circ_N"/>
</dbReference>
<accession>A0A0F9LU83</accession>
<evidence type="ECO:0000313" key="2">
    <source>
        <dbReference type="EMBL" id="KKM67870.1"/>
    </source>
</evidence>
<reference evidence="2" key="1">
    <citation type="journal article" date="2015" name="Nature">
        <title>Complex archaea that bridge the gap between prokaryotes and eukaryotes.</title>
        <authorList>
            <person name="Spang A."/>
            <person name="Saw J.H."/>
            <person name="Jorgensen S.L."/>
            <person name="Zaremba-Niedzwiedzka K."/>
            <person name="Martijn J."/>
            <person name="Lind A.E."/>
            <person name="van Eijk R."/>
            <person name="Schleper C."/>
            <person name="Guy L."/>
            <person name="Ettema T.J."/>
        </authorList>
    </citation>
    <scope>NUCLEOTIDE SEQUENCE</scope>
</reference>
<comment type="caution">
    <text evidence="2">The sequence shown here is derived from an EMBL/GenBank/DDBJ whole genome shotgun (WGS) entry which is preliminary data.</text>
</comment>
<protein>
    <recommendedName>
        <fullName evidence="1">DNA circulation N-terminal domain-containing protein</fullName>
    </recommendedName>
</protein>
<organism evidence="2">
    <name type="scientific">marine sediment metagenome</name>
    <dbReference type="NCBI Taxonomy" id="412755"/>
    <lineage>
        <taxon>unclassified sequences</taxon>
        <taxon>metagenomes</taxon>
        <taxon>ecological metagenomes</taxon>
    </lineage>
</organism>
<dbReference type="Pfam" id="PF07157">
    <property type="entry name" value="DNA_circ_N"/>
    <property type="match status" value="1"/>
</dbReference>
<dbReference type="EMBL" id="LAZR01010273">
    <property type="protein sequence ID" value="KKM67870.1"/>
    <property type="molecule type" value="Genomic_DNA"/>
</dbReference>
<evidence type="ECO:0000259" key="1">
    <source>
        <dbReference type="Pfam" id="PF07157"/>
    </source>
</evidence>
<name>A0A0F9LU83_9ZZZZ</name>
<dbReference type="AlphaFoldDB" id="A0A0F9LU83"/>